<dbReference type="NCBIfam" id="TIGR00971">
    <property type="entry name" value="3a0106s03"/>
    <property type="match status" value="1"/>
</dbReference>
<evidence type="ECO:0000256" key="6">
    <source>
        <dbReference type="SAM" id="SignalP"/>
    </source>
</evidence>
<dbReference type="GO" id="GO:0140104">
    <property type="term" value="F:molecular carrier activity"/>
    <property type="evidence" value="ECO:0007669"/>
    <property type="project" value="InterPro"/>
</dbReference>
<protein>
    <submittedName>
        <fullName evidence="7">Sulfate transport system substrate-binding protein</fullName>
    </submittedName>
</protein>
<dbReference type="RefSeq" id="WP_183858921.1">
    <property type="nucleotide sequence ID" value="NZ_JACHFH010000002.1"/>
</dbReference>
<dbReference type="AlphaFoldDB" id="A0A840UQ02"/>
<evidence type="ECO:0000313" key="7">
    <source>
        <dbReference type="EMBL" id="MBB5335093.1"/>
    </source>
</evidence>
<keyword evidence="4 6" id="KW-0732">Signal</keyword>
<dbReference type="Gene3D" id="3.40.190.10">
    <property type="entry name" value="Periplasmic binding protein-like II"/>
    <property type="match status" value="2"/>
</dbReference>
<keyword evidence="5" id="KW-0574">Periplasm</keyword>
<keyword evidence="3" id="KW-0813">Transport</keyword>
<organism evidence="7 8">
    <name type="scientific">Pectinatus brassicae</name>
    <dbReference type="NCBI Taxonomy" id="862415"/>
    <lineage>
        <taxon>Bacteria</taxon>
        <taxon>Bacillati</taxon>
        <taxon>Bacillota</taxon>
        <taxon>Negativicutes</taxon>
        <taxon>Selenomonadales</taxon>
        <taxon>Selenomonadaceae</taxon>
        <taxon>Pectinatus</taxon>
    </lineage>
</organism>
<dbReference type="GO" id="GO:1901681">
    <property type="term" value="F:sulfur compound binding"/>
    <property type="evidence" value="ECO:0007669"/>
    <property type="project" value="InterPro"/>
</dbReference>
<accession>A0A840UQ02</accession>
<evidence type="ECO:0000256" key="2">
    <source>
        <dbReference type="ARBA" id="ARBA00006099"/>
    </source>
</evidence>
<evidence type="ECO:0000256" key="1">
    <source>
        <dbReference type="ARBA" id="ARBA00004418"/>
    </source>
</evidence>
<comment type="similarity">
    <text evidence="2">Belongs to the prokaryotic sulfate-binding protein family.</text>
</comment>
<dbReference type="PANTHER" id="PTHR30368:SF2">
    <property type="entry name" value="SULFATE-BINDING PROTEIN"/>
    <property type="match status" value="1"/>
</dbReference>
<name>A0A840UQ02_9FIRM</name>
<evidence type="ECO:0000256" key="4">
    <source>
        <dbReference type="ARBA" id="ARBA00022729"/>
    </source>
</evidence>
<feature type="signal peptide" evidence="6">
    <location>
        <begin position="1"/>
        <end position="23"/>
    </location>
</feature>
<proteinExistence type="inferred from homology"/>
<dbReference type="Pfam" id="PF13531">
    <property type="entry name" value="SBP_bac_11"/>
    <property type="match status" value="1"/>
</dbReference>
<keyword evidence="8" id="KW-1185">Reference proteome</keyword>
<evidence type="ECO:0000313" key="8">
    <source>
        <dbReference type="Proteomes" id="UP000559117"/>
    </source>
</evidence>
<dbReference type="Proteomes" id="UP000559117">
    <property type="component" value="Unassembled WGS sequence"/>
</dbReference>
<dbReference type="CDD" id="cd01005">
    <property type="entry name" value="PBP2_CysP"/>
    <property type="match status" value="1"/>
</dbReference>
<feature type="chain" id="PRO_5039586105" evidence="6">
    <location>
        <begin position="24"/>
        <end position="336"/>
    </location>
</feature>
<reference evidence="7 8" key="1">
    <citation type="submission" date="2020-08" db="EMBL/GenBank/DDBJ databases">
        <title>Genomic Encyclopedia of Type Strains, Phase IV (KMG-IV): sequencing the most valuable type-strain genomes for metagenomic binning, comparative biology and taxonomic classification.</title>
        <authorList>
            <person name="Goeker M."/>
        </authorList>
    </citation>
    <scope>NUCLEOTIDE SEQUENCE [LARGE SCALE GENOMIC DNA]</scope>
    <source>
        <strain evidence="7 8">DSM 24661</strain>
    </source>
</reference>
<comment type="caution">
    <text evidence="7">The sequence shown here is derived from an EMBL/GenBank/DDBJ whole genome shotgun (WGS) entry which is preliminary data.</text>
</comment>
<evidence type="ECO:0000256" key="3">
    <source>
        <dbReference type="ARBA" id="ARBA00022448"/>
    </source>
</evidence>
<dbReference type="GO" id="GO:1902358">
    <property type="term" value="P:sulfate transmembrane transport"/>
    <property type="evidence" value="ECO:0007669"/>
    <property type="project" value="InterPro"/>
</dbReference>
<dbReference type="GO" id="GO:0042597">
    <property type="term" value="C:periplasmic space"/>
    <property type="evidence" value="ECO:0007669"/>
    <property type="project" value="UniProtKB-SubCell"/>
</dbReference>
<dbReference type="PROSITE" id="PS00757">
    <property type="entry name" value="PROK_SULFATE_BIND_2"/>
    <property type="match status" value="1"/>
</dbReference>
<dbReference type="NCBIfam" id="NF008022">
    <property type="entry name" value="PRK10752.1"/>
    <property type="match status" value="1"/>
</dbReference>
<dbReference type="EMBL" id="JACHFH010000002">
    <property type="protein sequence ID" value="MBB5335093.1"/>
    <property type="molecule type" value="Genomic_DNA"/>
</dbReference>
<dbReference type="PROSITE" id="PS51257">
    <property type="entry name" value="PROKAR_LIPOPROTEIN"/>
    <property type="match status" value="1"/>
</dbReference>
<sequence>MFKMVILLLLGSCLFLLTGCSNTQQNNSAEIINVSYDSTRELYQQYDDVFKKYWQQKTGENINIIQSHGGSGAQARSVIEGNAADIVTLATAADINAIANSNLLDKNWQQKLPNESTPYTSTIVFLVRKGNPKNIHSWQDLTRKDVGIITANPKTSGGARWIYLAAWAYGAEKYQGNEIVIKQFMKKIFANVLVLTSGARSATTAFVENQQGDVLLAWENEAYLAAKEHPDEFTIISPAISIMAQPTVAEVDKVTANKKTHAAAKAYLEYLYSPQGQNIAAQNYYRPSDSKILQQYDKVFNLHMKLIKIDSSIFGGWTAAAKKHFSDGGTFDQIYQ</sequence>
<gene>
    <name evidence="7" type="ORF">HNR32_000207</name>
</gene>
<comment type="subcellular location">
    <subcellularLocation>
        <location evidence="1">Periplasm</location>
    </subcellularLocation>
</comment>
<dbReference type="PANTHER" id="PTHR30368">
    <property type="entry name" value="SULFATE-BINDING PROTEIN"/>
    <property type="match status" value="1"/>
</dbReference>
<dbReference type="InterPro" id="IPR034408">
    <property type="entry name" value="Sulphate/thiosulphate_BS"/>
</dbReference>
<dbReference type="InterPro" id="IPR005669">
    <property type="entry name" value="Thiosulph/SO4-bd"/>
</dbReference>
<dbReference type="SUPFAM" id="SSF53850">
    <property type="entry name" value="Periplasmic binding protein-like II"/>
    <property type="match status" value="1"/>
</dbReference>
<evidence type="ECO:0000256" key="5">
    <source>
        <dbReference type="ARBA" id="ARBA00022764"/>
    </source>
</evidence>